<reference evidence="2 4" key="1">
    <citation type="journal article" date="2014" name="BMC Genomics">
        <title>Genome sequence of Anopheles sinensis provides insight into genetics basis of mosquito competence for malaria parasites.</title>
        <authorList>
            <person name="Zhou D."/>
            <person name="Zhang D."/>
            <person name="Ding G."/>
            <person name="Shi L."/>
            <person name="Hou Q."/>
            <person name="Ye Y."/>
            <person name="Xu Y."/>
            <person name="Zhou H."/>
            <person name="Xiong C."/>
            <person name="Li S."/>
            <person name="Yu J."/>
            <person name="Hong S."/>
            <person name="Yu X."/>
            <person name="Zou P."/>
            <person name="Chen C."/>
            <person name="Chang X."/>
            <person name="Wang W."/>
            <person name="Lv Y."/>
            <person name="Sun Y."/>
            <person name="Ma L."/>
            <person name="Shen B."/>
            <person name="Zhu C."/>
        </authorList>
    </citation>
    <scope>NUCLEOTIDE SEQUENCE [LARGE SCALE GENOMIC DNA]</scope>
</reference>
<keyword evidence="4" id="KW-1185">Reference proteome</keyword>
<organism evidence="2">
    <name type="scientific">Anopheles sinensis</name>
    <name type="common">Mosquito</name>
    <dbReference type="NCBI Taxonomy" id="74873"/>
    <lineage>
        <taxon>Eukaryota</taxon>
        <taxon>Metazoa</taxon>
        <taxon>Ecdysozoa</taxon>
        <taxon>Arthropoda</taxon>
        <taxon>Hexapoda</taxon>
        <taxon>Insecta</taxon>
        <taxon>Pterygota</taxon>
        <taxon>Neoptera</taxon>
        <taxon>Endopterygota</taxon>
        <taxon>Diptera</taxon>
        <taxon>Nematocera</taxon>
        <taxon>Culicoidea</taxon>
        <taxon>Culicidae</taxon>
        <taxon>Anophelinae</taxon>
        <taxon>Anopheles</taxon>
    </lineage>
</organism>
<protein>
    <submittedName>
        <fullName evidence="2 3">DNA repair protein rhp26-like protein</fullName>
    </submittedName>
</protein>
<evidence type="ECO:0000313" key="3">
    <source>
        <dbReference type="EnsemblMetazoa" id="ASIC021583-PA"/>
    </source>
</evidence>
<dbReference type="VEuPathDB" id="VectorBase:ASIC021583"/>
<evidence type="ECO:0000313" key="2">
    <source>
        <dbReference type="EMBL" id="KFB53278.1"/>
    </source>
</evidence>
<dbReference type="EMBL" id="KE525417">
    <property type="protein sequence ID" value="KFB53278.1"/>
    <property type="molecule type" value="Genomic_DNA"/>
</dbReference>
<dbReference type="AlphaFoldDB" id="A0A084WST4"/>
<proteinExistence type="predicted"/>
<dbReference type="EMBL" id="ATLV01026711">
    <property type="status" value="NOT_ANNOTATED_CDS"/>
    <property type="molecule type" value="Genomic_DNA"/>
</dbReference>
<keyword evidence="1" id="KW-1133">Transmembrane helix</keyword>
<dbReference type="EnsemblMetazoa" id="ASIC021583-RA">
    <property type="protein sequence ID" value="ASIC021583-PA"/>
    <property type="gene ID" value="ASIC021583"/>
</dbReference>
<gene>
    <name evidence="2" type="ORF">ZHAS_00021583</name>
</gene>
<dbReference type="Proteomes" id="UP000030765">
    <property type="component" value="Unassembled WGS sequence"/>
</dbReference>
<accession>A0A084WST4</accession>
<sequence>MLRVSRQLRLSPIGWVYWFGSIGAAIAASWVDFSLGWKLNWRLLVDLMVHKEFDSQYNGTSSVGEPANGTKGLSLLDLMLRLNGIQEEQER</sequence>
<name>A0A084WST4_ANOSI</name>
<evidence type="ECO:0000256" key="1">
    <source>
        <dbReference type="SAM" id="Phobius"/>
    </source>
</evidence>
<feature type="transmembrane region" description="Helical" evidence="1">
    <location>
        <begin position="12"/>
        <end position="31"/>
    </location>
</feature>
<keyword evidence="1" id="KW-0472">Membrane</keyword>
<evidence type="ECO:0000313" key="4">
    <source>
        <dbReference type="Proteomes" id="UP000030765"/>
    </source>
</evidence>
<reference evidence="3" key="2">
    <citation type="submission" date="2020-05" db="UniProtKB">
        <authorList>
            <consortium name="EnsemblMetazoa"/>
        </authorList>
    </citation>
    <scope>IDENTIFICATION</scope>
</reference>
<keyword evidence="1" id="KW-0812">Transmembrane</keyword>